<keyword evidence="2" id="KW-1185">Reference proteome</keyword>
<sequence length="50" mass="5680">QDLGTYESSRRKWDKTPLFLGPAAQNKVDHNDSRGRQKEAATVLYCTQQA</sequence>
<feature type="non-terminal residue" evidence="1">
    <location>
        <position position="50"/>
    </location>
</feature>
<dbReference type="EMBL" id="JACVVK020000050">
    <property type="protein sequence ID" value="KAK7498547.1"/>
    <property type="molecule type" value="Genomic_DNA"/>
</dbReference>
<comment type="caution">
    <text evidence="1">The sequence shown here is derived from an EMBL/GenBank/DDBJ whole genome shotgun (WGS) entry which is preliminary data.</text>
</comment>
<dbReference type="AlphaFoldDB" id="A0ABD0LGS7"/>
<proteinExistence type="predicted"/>
<evidence type="ECO:0000313" key="2">
    <source>
        <dbReference type="Proteomes" id="UP001519460"/>
    </source>
</evidence>
<gene>
    <name evidence="1" type="ORF">BaRGS_00010207</name>
</gene>
<evidence type="ECO:0000313" key="1">
    <source>
        <dbReference type="EMBL" id="KAK7498547.1"/>
    </source>
</evidence>
<organism evidence="1 2">
    <name type="scientific">Batillaria attramentaria</name>
    <dbReference type="NCBI Taxonomy" id="370345"/>
    <lineage>
        <taxon>Eukaryota</taxon>
        <taxon>Metazoa</taxon>
        <taxon>Spiralia</taxon>
        <taxon>Lophotrochozoa</taxon>
        <taxon>Mollusca</taxon>
        <taxon>Gastropoda</taxon>
        <taxon>Caenogastropoda</taxon>
        <taxon>Sorbeoconcha</taxon>
        <taxon>Cerithioidea</taxon>
        <taxon>Batillariidae</taxon>
        <taxon>Batillaria</taxon>
    </lineage>
</organism>
<reference evidence="1 2" key="1">
    <citation type="journal article" date="2023" name="Sci. Data">
        <title>Genome assembly of the Korean intertidal mud-creeper Batillaria attramentaria.</title>
        <authorList>
            <person name="Patra A.K."/>
            <person name="Ho P.T."/>
            <person name="Jun S."/>
            <person name="Lee S.J."/>
            <person name="Kim Y."/>
            <person name="Won Y.J."/>
        </authorList>
    </citation>
    <scope>NUCLEOTIDE SEQUENCE [LARGE SCALE GENOMIC DNA]</scope>
    <source>
        <strain evidence="1">Wonlab-2016</strain>
    </source>
</reference>
<protein>
    <submittedName>
        <fullName evidence="1">Uncharacterized protein</fullName>
    </submittedName>
</protein>
<feature type="non-terminal residue" evidence="1">
    <location>
        <position position="1"/>
    </location>
</feature>
<accession>A0ABD0LGS7</accession>
<name>A0ABD0LGS7_9CAEN</name>
<dbReference type="Proteomes" id="UP001519460">
    <property type="component" value="Unassembled WGS sequence"/>
</dbReference>